<keyword evidence="3" id="KW-1185">Reference proteome</keyword>
<proteinExistence type="predicted"/>
<reference evidence="2" key="2">
    <citation type="submission" date="2020-05" db="UniProtKB">
        <authorList>
            <consortium name="EnsemblMetazoa"/>
        </authorList>
    </citation>
    <scope>IDENTIFICATION</scope>
    <source>
        <strain evidence="2">ACHKN1017</strain>
    </source>
</reference>
<evidence type="ECO:0000256" key="1">
    <source>
        <dbReference type="SAM" id="MobiDB-lite"/>
    </source>
</evidence>
<dbReference type="AlphaFoldDB" id="A0A182KIH6"/>
<feature type="region of interest" description="Disordered" evidence="1">
    <location>
        <begin position="65"/>
        <end position="85"/>
    </location>
</feature>
<evidence type="ECO:0000313" key="2">
    <source>
        <dbReference type="EnsemblMetazoa" id="ACHR014252-PA"/>
    </source>
</evidence>
<feature type="compositionally biased region" description="Acidic residues" evidence="1">
    <location>
        <begin position="70"/>
        <end position="84"/>
    </location>
</feature>
<reference evidence="3" key="1">
    <citation type="submission" date="2013-03" db="EMBL/GenBank/DDBJ databases">
        <title>The Genome Sequence of Anopheles christyi ACHKN1017.</title>
        <authorList>
            <consortium name="The Broad Institute Genomics Platform"/>
            <person name="Neafsey D.E."/>
            <person name="Besansky N."/>
            <person name="Walker B."/>
            <person name="Young S.K."/>
            <person name="Zeng Q."/>
            <person name="Gargeya S."/>
            <person name="Fitzgerald M."/>
            <person name="Haas B."/>
            <person name="Abouelleil A."/>
            <person name="Allen A.W."/>
            <person name="Alvarado L."/>
            <person name="Arachchi H.M."/>
            <person name="Berlin A.M."/>
            <person name="Chapman S.B."/>
            <person name="Gainer-Dewar J."/>
            <person name="Goldberg J."/>
            <person name="Griggs A."/>
            <person name="Gujja S."/>
            <person name="Hansen M."/>
            <person name="Howarth C."/>
            <person name="Imamovic A."/>
            <person name="Ireland A."/>
            <person name="Larimer J."/>
            <person name="McCowan C."/>
            <person name="Murphy C."/>
            <person name="Pearson M."/>
            <person name="Poon T.W."/>
            <person name="Priest M."/>
            <person name="Roberts A."/>
            <person name="Saif S."/>
            <person name="Shea T."/>
            <person name="Sisk P."/>
            <person name="Sykes S."/>
            <person name="Wortman J."/>
            <person name="Nusbaum C."/>
            <person name="Birren B."/>
        </authorList>
    </citation>
    <scope>NUCLEOTIDE SEQUENCE [LARGE SCALE GENOMIC DNA]</scope>
    <source>
        <strain evidence="3">ACHKN1017</strain>
    </source>
</reference>
<organism evidence="2 3">
    <name type="scientific">Anopheles christyi</name>
    <dbReference type="NCBI Taxonomy" id="43041"/>
    <lineage>
        <taxon>Eukaryota</taxon>
        <taxon>Metazoa</taxon>
        <taxon>Ecdysozoa</taxon>
        <taxon>Arthropoda</taxon>
        <taxon>Hexapoda</taxon>
        <taxon>Insecta</taxon>
        <taxon>Pterygota</taxon>
        <taxon>Neoptera</taxon>
        <taxon>Endopterygota</taxon>
        <taxon>Diptera</taxon>
        <taxon>Nematocera</taxon>
        <taxon>Culicoidea</taxon>
        <taxon>Culicidae</taxon>
        <taxon>Anophelinae</taxon>
        <taxon>Anopheles</taxon>
    </lineage>
</organism>
<dbReference type="VEuPathDB" id="VectorBase:ACHR014252"/>
<sequence length="99" mass="11161">MELGFEKVFLLFSVLQSAAPEQLPPTLTHRAVEPFGFVSPRNKYEVDGNAGKNHKTTVARLYRAGNHWDDGDEDGGDQIQDGEDEIHPDRTVQFWLLPP</sequence>
<accession>A0A182KIH6</accession>
<protein>
    <submittedName>
        <fullName evidence="2">Uncharacterized protein</fullName>
    </submittedName>
</protein>
<name>A0A182KIH6_9DIPT</name>
<evidence type="ECO:0000313" key="3">
    <source>
        <dbReference type="Proteomes" id="UP000075881"/>
    </source>
</evidence>
<dbReference type="EnsemblMetazoa" id="ACHR014252-RA">
    <property type="protein sequence ID" value="ACHR014252-PA"/>
    <property type="gene ID" value="ACHR014252"/>
</dbReference>
<dbReference type="Proteomes" id="UP000075881">
    <property type="component" value="Unassembled WGS sequence"/>
</dbReference>